<dbReference type="RefSeq" id="WP_344218700.1">
    <property type="nucleotide sequence ID" value="NZ_BAAAOS010000038.1"/>
</dbReference>
<evidence type="ECO:0000313" key="3">
    <source>
        <dbReference type="EMBL" id="GAA1593306.1"/>
    </source>
</evidence>
<keyword evidence="2" id="KW-0812">Transmembrane</keyword>
<keyword evidence="4" id="KW-1185">Reference proteome</keyword>
<evidence type="ECO:0000256" key="2">
    <source>
        <dbReference type="SAM" id="Phobius"/>
    </source>
</evidence>
<evidence type="ECO:0000256" key="1">
    <source>
        <dbReference type="SAM" id="MobiDB-lite"/>
    </source>
</evidence>
<organism evidence="3 4">
    <name type="scientific">Kribbella sancticallisti</name>
    <dbReference type="NCBI Taxonomy" id="460087"/>
    <lineage>
        <taxon>Bacteria</taxon>
        <taxon>Bacillati</taxon>
        <taxon>Actinomycetota</taxon>
        <taxon>Actinomycetes</taxon>
        <taxon>Propionibacteriales</taxon>
        <taxon>Kribbellaceae</taxon>
        <taxon>Kribbella</taxon>
    </lineage>
</organism>
<feature type="region of interest" description="Disordered" evidence="1">
    <location>
        <begin position="153"/>
        <end position="183"/>
    </location>
</feature>
<accession>A0ABN2E1H4</accession>
<feature type="compositionally biased region" description="Basic and acidic residues" evidence="1">
    <location>
        <begin position="171"/>
        <end position="183"/>
    </location>
</feature>
<name>A0ABN2E1H4_9ACTN</name>
<keyword evidence="2" id="KW-1133">Transmembrane helix</keyword>
<evidence type="ECO:0000313" key="4">
    <source>
        <dbReference type="Proteomes" id="UP001500393"/>
    </source>
</evidence>
<protein>
    <submittedName>
        <fullName evidence="3">Uncharacterized protein</fullName>
    </submittedName>
</protein>
<keyword evidence="2" id="KW-0472">Membrane</keyword>
<dbReference type="EMBL" id="BAAAOS010000038">
    <property type="protein sequence ID" value="GAA1593306.1"/>
    <property type="molecule type" value="Genomic_DNA"/>
</dbReference>
<comment type="caution">
    <text evidence="3">The sequence shown here is derived from an EMBL/GenBank/DDBJ whole genome shotgun (WGS) entry which is preliminary data.</text>
</comment>
<feature type="transmembrane region" description="Helical" evidence="2">
    <location>
        <begin position="6"/>
        <end position="29"/>
    </location>
</feature>
<sequence length="183" mass="20453">MNWREFIAEMTGNLAWPLAVGVLVGILILTQRKPIADLIGRIYEGQLPGGTKFKATKAEQTRAVLEQVAAVEPAADAKAIDQGSPDLPPEVAARVDELLAEERRNRQRQVTEVAKVAALWGQYMSDYMPNKRPGVYWEPKLDWHPDGSVAITYGQRGGYDVDDPQQQPETRLSERITSKGERR</sequence>
<gene>
    <name evidence="3" type="ORF">GCM10009789_54170</name>
</gene>
<dbReference type="Proteomes" id="UP001500393">
    <property type="component" value="Unassembled WGS sequence"/>
</dbReference>
<proteinExistence type="predicted"/>
<reference evidence="3 4" key="1">
    <citation type="journal article" date="2019" name="Int. J. Syst. Evol. Microbiol.">
        <title>The Global Catalogue of Microorganisms (GCM) 10K type strain sequencing project: providing services to taxonomists for standard genome sequencing and annotation.</title>
        <authorList>
            <consortium name="The Broad Institute Genomics Platform"/>
            <consortium name="The Broad Institute Genome Sequencing Center for Infectious Disease"/>
            <person name="Wu L."/>
            <person name="Ma J."/>
        </authorList>
    </citation>
    <scope>NUCLEOTIDE SEQUENCE [LARGE SCALE GENOMIC DNA]</scope>
    <source>
        <strain evidence="3 4">JCM 14969</strain>
    </source>
</reference>